<dbReference type="Pfam" id="PF24480">
    <property type="entry name" value="TPGS1_C"/>
    <property type="match status" value="2"/>
</dbReference>
<dbReference type="Gene3D" id="1.20.890.10">
    <property type="entry name" value="cAMP-dependent protein kinase regulatory subunit, dimerization-anchoring domain"/>
    <property type="match status" value="1"/>
</dbReference>
<gene>
    <name evidence="3" type="ORF">KC01_LOCUS7305</name>
</gene>
<keyword evidence="4" id="KW-1185">Reference proteome</keyword>
<feature type="domain" description="Tubulin polyglutamylase complex subunit 1-like C-terminal" evidence="2">
    <location>
        <begin position="318"/>
        <end position="369"/>
    </location>
</feature>
<accession>A0AAV2JEC0</accession>
<protein>
    <recommendedName>
        <fullName evidence="2">Tubulin polyglutamylase complex subunit 1-like C-terminal domain-containing protein</fullName>
    </recommendedName>
</protein>
<dbReference type="InterPro" id="IPR057632">
    <property type="entry name" value="TPGS1_C"/>
</dbReference>
<evidence type="ECO:0000313" key="3">
    <source>
        <dbReference type="EMBL" id="CAL1575810.1"/>
    </source>
</evidence>
<feature type="region of interest" description="Disordered" evidence="1">
    <location>
        <begin position="176"/>
        <end position="200"/>
    </location>
</feature>
<evidence type="ECO:0000313" key="4">
    <source>
        <dbReference type="Proteomes" id="UP001497482"/>
    </source>
</evidence>
<dbReference type="PANTHER" id="PTHR31932:SF2">
    <property type="entry name" value="TUBULIN POLYGLUTAMYLASE COMPLEX SUBUNIT 1"/>
    <property type="match status" value="1"/>
</dbReference>
<feature type="compositionally biased region" description="Basic and acidic residues" evidence="1">
    <location>
        <begin position="35"/>
        <end position="46"/>
    </location>
</feature>
<reference evidence="3 4" key="1">
    <citation type="submission" date="2024-04" db="EMBL/GenBank/DDBJ databases">
        <authorList>
            <person name="Waldvogel A.-M."/>
            <person name="Schoenle A."/>
        </authorList>
    </citation>
    <scope>NUCLEOTIDE SEQUENCE [LARGE SCALE GENOMIC DNA]</scope>
</reference>
<dbReference type="PANTHER" id="PTHR31932">
    <property type="entry name" value="TUBULIN POLYGLUTAMYLASE COMPLEX SUBUNIT 1"/>
    <property type="match status" value="1"/>
</dbReference>
<feature type="region of interest" description="Disordered" evidence="1">
    <location>
        <begin position="1"/>
        <end position="68"/>
    </location>
</feature>
<sequence>MIARCSPLPCTGTSRSDATAASAAATSARLLRHKTSTEMAEKEKRRSAVLPPPVPEADSRAARSDSDRDFLTQAGVSELLRGAILKMVEARSEDPIGFLADHFCNLASESDPGTGTGDGDEGNNGTVAGRAQEQQRLNRALWHLRLAHHSHRSAFSNNVRVAYDLLNELSPLLRVTDPPTNDTDQVHAASPRDEAGYGGGVRGGLYSQTLQCLCSEGGVPASTSAPLLRRLHCQDHEAVPYDVFRHGVLTCAVFSDFIRQAQRLYADVCCQDEEPVSRALGMAVIGTLKEALETSQGSGGNCAVNANTQTHSCLESNVKAIRYLEASAKLSPDMLAQAMAKAQTRGPGGSMDAKEFENAAAEVFITRVKVLS</sequence>
<dbReference type="Proteomes" id="UP001497482">
    <property type="component" value="Chromosome 12"/>
</dbReference>
<organism evidence="3 4">
    <name type="scientific">Knipowitschia caucasica</name>
    <name type="common">Caucasian dwarf goby</name>
    <name type="synonym">Pomatoschistus caucasicus</name>
    <dbReference type="NCBI Taxonomy" id="637954"/>
    <lineage>
        <taxon>Eukaryota</taxon>
        <taxon>Metazoa</taxon>
        <taxon>Chordata</taxon>
        <taxon>Craniata</taxon>
        <taxon>Vertebrata</taxon>
        <taxon>Euteleostomi</taxon>
        <taxon>Actinopterygii</taxon>
        <taxon>Neopterygii</taxon>
        <taxon>Teleostei</taxon>
        <taxon>Neoteleostei</taxon>
        <taxon>Acanthomorphata</taxon>
        <taxon>Gobiaria</taxon>
        <taxon>Gobiiformes</taxon>
        <taxon>Gobioidei</taxon>
        <taxon>Gobiidae</taxon>
        <taxon>Gobiinae</taxon>
        <taxon>Knipowitschia</taxon>
    </lineage>
</organism>
<dbReference type="InterPro" id="IPR039235">
    <property type="entry name" value="TPGS1"/>
</dbReference>
<feature type="domain" description="Tubulin polyglutamylase complex subunit 1-like C-terminal" evidence="2">
    <location>
        <begin position="132"/>
        <end position="298"/>
    </location>
</feature>
<dbReference type="AlphaFoldDB" id="A0AAV2JEC0"/>
<evidence type="ECO:0000256" key="1">
    <source>
        <dbReference type="SAM" id="MobiDB-lite"/>
    </source>
</evidence>
<evidence type="ECO:0000259" key="2">
    <source>
        <dbReference type="Pfam" id="PF24480"/>
    </source>
</evidence>
<dbReference type="InterPro" id="IPR047502">
    <property type="entry name" value="DD_TPGS1"/>
</dbReference>
<dbReference type="CDD" id="cd22960">
    <property type="entry name" value="DD_TPGS1"/>
    <property type="match status" value="1"/>
</dbReference>
<feature type="compositionally biased region" description="Low complexity" evidence="1">
    <location>
        <begin position="11"/>
        <end position="28"/>
    </location>
</feature>
<proteinExistence type="predicted"/>
<dbReference type="GO" id="GO:0008017">
    <property type="term" value="F:microtubule binding"/>
    <property type="evidence" value="ECO:0007669"/>
    <property type="project" value="TreeGrafter"/>
</dbReference>
<feature type="compositionally biased region" description="Basic and acidic residues" evidence="1">
    <location>
        <begin position="57"/>
        <end position="68"/>
    </location>
</feature>
<name>A0AAV2JEC0_KNICA</name>
<dbReference type="EMBL" id="OZ035834">
    <property type="protein sequence ID" value="CAL1575810.1"/>
    <property type="molecule type" value="Genomic_DNA"/>
</dbReference>